<reference evidence="2 3" key="1">
    <citation type="submission" date="2023-03" db="EMBL/GenBank/DDBJ databases">
        <title>High recombination rates correlate with genetic variation in Cardiocondyla obscurior ants.</title>
        <authorList>
            <person name="Errbii M."/>
        </authorList>
    </citation>
    <scope>NUCLEOTIDE SEQUENCE [LARGE SCALE GENOMIC DNA]</scope>
    <source>
        <strain evidence="2">Alpha-2009</strain>
        <tissue evidence="2">Whole body</tissue>
    </source>
</reference>
<comment type="caution">
    <text evidence="2">The sequence shown here is derived from an EMBL/GenBank/DDBJ whole genome shotgun (WGS) entry which is preliminary data.</text>
</comment>
<dbReference type="AlphaFoldDB" id="A0AAW2H2S2"/>
<sequence length="112" mass="12825">MSRRSFFLLPREFLSDSTPHRIGSKCAGMRFASAAIIYSAASWLTSTLHEKYGNSKDQERVDEVNVPAGKSEETKPQRDQSRPLSSKLINFQKSKKIFARKKSFLQHFIQLC</sequence>
<proteinExistence type="predicted"/>
<feature type="compositionally biased region" description="Basic and acidic residues" evidence="1">
    <location>
        <begin position="70"/>
        <end position="81"/>
    </location>
</feature>
<evidence type="ECO:0000313" key="2">
    <source>
        <dbReference type="EMBL" id="KAL0133859.1"/>
    </source>
</evidence>
<keyword evidence="3" id="KW-1185">Reference proteome</keyword>
<gene>
    <name evidence="2" type="ORF">PUN28_001071</name>
</gene>
<accession>A0AAW2H2S2</accession>
<protein>
    <submittedName>
        <fullName evidence="2">Uncharacterized protein</fullName>
    </submittedName>
</protein>
<dbReference type="Proteomes" id="UP001430953">
    <property type="component" value="Unassembled WGS sequence"/>
</dbReference>
<name>A0AAW2H2S2_9HYME</name>
<evidence type="ECO:0000313" key="3">
    <source>
        <dbReference type="Proteomes" id="UP001430953"/>
    </source>
</evidence>
<evidence type="ECO:0000256" key="1">
    <source>
        <dbReference type="SAM" id="MobiDB-lite"/>
    </source>
</evidence>
<organism evidence="2 3">
    <name type="scientific">Cardiocondyla obscurior</name>
    <dbReference type="NCBI Taxonomy" id="286306"/>
    <lineage>
        <taxon>Eukaryota</taxon>
        <taxon>Metazoa</taxon>
        <taxon>Ecdysozoa</taxon>
        <taxon>Arthropoda</taxon>
        <taxon>Hexapoda</taxon>
        <taxon>Insecta</taxon>
        <taxon>Pterygota</taxon>
        <taxon>Neoptera</taxon>
        <taxon>Endopterygota</taxon>
        <taxon>Hymenoptera</taxon>
        <taxon>Apocrita</taxon>
        <taxon>Aculeata</taxon>
        <taxon>Formicoidea</taxon>
        <taxon>Formicidae</taxon>
        <taxon>Myrmicinae</taxon>
        <taxon>Cardiocondyla</taxon>
    </lineage>
</organism>
<feature type="region of interest" description="Disordered" evidence="1">
    <location>
        <begin position="53"/>
        <end position="87"/>
    </location>
</feature>
<feature type="compositionally biased region" description="Basic and acidic residues" evidence="1">
    <location>
        <begin position="53"/>
        <end position="63"/>
    </location>
</feature>
<dbReference type="EMBL" id="JADYXP020000001">
    <property type="protein sequence ID" value="KAL0133859.1"/>
    <property type="molecule type" value="Genomic_DNA"/>
</dbReference>